<evidence type="ECO:0000313" key="2">
    <source>
        <dbReference type="Proteomes" id="UP001302349"/>
    </source>
</evidence>
<dbReference type="EMBL" id="CP136051">
    <property type="protein sequence ID" value="WOK09668.1"/>
    <property type="molecule type" value="Genomic_DNA"/>
</dbReference>
<evidence type="ECO:0008006" key="3">
    <source>
        <dbReference type="Google" id="ProtNLM"/>
    </source>
</evidence>
<organism evidence="1 2">
    <name type="scientific">Imperialibacter roseus</name>
    <dbReference type="NCBI Taxonomy" id="1324217"/>
    <lineage>
        <taxon>Bacteria</taxon>
        <taxon>Pseudomonadati</taxon>
        <taxon>Bacteroidota</taxon>
        <taxon>Cytophagia</taxon>
        <taxon>Cytophagales</taxon>
        <taxon>Flammeovirgaceae</taxon>
        <taxon>Imperialibacter</taxon>
    </lineage>
</organism>
<evidence type="ECO:0000313" key="1">
    <source>
        <dbReference type="EMBL" id="WOK09668.1"/>
    </source>
</evidence>
<dbReference type="RefSeq" id="WP_317492279.1">
    <property type="nucleotide sequence ID" value="NZ_CP136051.1"/>
</dbReference>
<keyword evidence="2" id="KW-1185">Reference proteome</keyword>
<gene>
    <name evidence="1" type="ORF">RT717_13575</name>
</gene>
<reference evidence="1 2" key="1">
    <citation type="journal article" date="2023" name="Microbiol. Resour. Announc.">
        <title>Complete Genome Sequence of Imperialibacter roseus strain P4T.</title>
        <authorList>
            <person name="Tizabi D.R."/>
            <person name="Bachvaroff T."/>
            <person name="Hill R.T."/>
        </authorList>
    </citation>
    <scope>NUCLEOTIDE SEQUENCE [LARGE SCALE GENOMIC DNA]</scope>
    <source>
        <strain evidence="1 2">P4T</strain>
    </source>
</reference>
<name>A0ABZ0IZ80_9BACT</name>
<protein>
    <recommendedName>
        <fullName evidence="3">Outer membrane protein beta-barrel domain-containing protein</fullName>
    </recommendedName>
</protein>
<dbReference type="Proteomes" id="UP001302349">
    <property type="component" value="Chromosome"/>
</dbReference>
<sequence length="257" mass="29146">MSNRTTKNIIFNRKGWLLWGCLFYFFAPAQLMAQMQVKDKARIEKIGVVRGKVLEYNAAGSFVFLRTTGDTLIVDAGRVMNTKIIHSLKMPTQGMFWHSAEFGLDFGKANQWDVASPYLYLETNHAYVVNRFLQPGIGVGYQQAGDFRIMPVFLSLTGDLYRSRVTPFYFSNVGYGLGWARSNDWGNYDKVRGGFLWHIGGGLKIAGRNNAVYLKSGYKIQNIYSEASIPNWWGTTGGFENIARTIRRVYFGVSMAF</sequence>
<accession>A0ABZ0IZ80</accession>
<proteinExistence type="predicted"/>